<evidence type="ECO:0000313" key="2">
    <source>
        <dbReference type="EMBL" id="MBC8567857.1"/>
    </source>
</evidence>
<dbReference type="Proteomes" id="UP000610862">
    <property type="component" value="Unassembled WGS sequence"/>
</dbReference>
<keyword evidence="1" id="KW-0812">Transmembrane</keyword>
<proteinExistence type="predicted"/>
<dbReference type="AlphaFoldDB" id="A0A926I9B6"/>
<keyword evidence="3" id="KW-1185">Reference proteome</keyword>
<organism evidence="2 3">
    <name type="scientific">Lentihominibacter hominis</name>
    <dbReference type="NCBI Taxonomy" id="2763645"/>
    <lineage>
        <taxon>Bacteria</taxon>
        <taxon>Bacillati</taxon>
        <taxon>Bacillota</taxon>
        <taxon>Clostridia</taxon>
        <taxon>Peptostreptococcales</taxon>
        <taxon>Anaerovoracaceae</taxon>
        <taxon>Lentihominibacter</taxon>
    </lineage>
</organism>
<keyword evidence="1" id="KW-0472">Membrane</keyword>
<accession>A0A926I9B6</accession>
<gene>
    <name evidence="2" type="ORF">H8692_03640</name>
</gene>
<evidence type="ECO:0000313" key="3">
    <source>
        <dbReference type="Proteomes" id="UP000610862"/>
    </source>
</evidence>
<keyword evidence="1" id="KW-1133">Transmembrane helix</keyword>
<protein>
    <submittedName>
        <fullName evidence="2">Uncharacterized protein</fullName>
    </submittedName>
</protein>
<dbReference type="RefSeq" id="WP_177268087.1">
    <property type="nucleotide sequence ID" value="NZ_JACRTA010000001.1"/>
</dbReference>
<evidence type="ECO:0000256" key="1">
    <source>
        <dbReference type="SAM" id="Phobius"/>
    </source>
</evidence>
<comment type="caution">
    <text evidence="2">The sequence shown here is derived from an EMBL/GenBank/DDBJ whole genome shotgun (WGS) entry which is preliminary data.</text>
</comment>
<name>A0A926I9B6_9FIRM</name>
<reference evidence="2" key="1">
    <citation type="submission" date="2020-08" db="EMBL/GenBank/DDBJ databases">
        <title>Genome public.</title>
        <authorList>
            <person name="Liu C."/>
            <person name="Sun Q."/>
        </authorList>
    </citation>
    <scope>NUCLEOTIDE SEQUENCE</scope>
    <source>
        <strain evidence="2">NSJ-24</strain>
    </source>
</reference>
<dbReference type="EMBL" id="JACRTA010000001">
    <property type="protein sequence ID" value="MBC8567857.1"/>
    <property type="molecule type" value="Genomic_DNA"/>
</dbReference>
<sequence>MNKPSSKTVFFICAVTIIILFTAAILACVSLFIKADRYQQKARLLNQAVIESTSISETLKASGGDLSKTGQLMKEHTMFDVTDNKLTFYYDKDLRANSRSESPYKAVITKTSFENSFQYDIVFFESETGNSFYEFSFKAVQTGGV</sequence>
<dbReference type="PROSITE" id="PS51257">
    <property type="entry name" value="PROKAR_LIPOPROTEIN"/>
    <property type="match status" value="1"/>
</dbReference>
<feature type="transmembrane region" description="Helical" evidence="1">
    <location>
        <begin position="6"/>
        <end position="33"/>
    </location>
</feature>